<proteinExistence type="predicted"/>
<accession>A0A183A8S7</accession>
<dbReference type="EMBL" id="UZAN01040326">
    <property type="protein sequence ID" value="VDP69281.1"/>
    <property type="molecule type" value="Genomic_DNA"/>
</dbReference>
<sequence length="204" mass="23099">MSVFTHKRSKLIPGRIFGKRSNSAKQSPVQPQERKLKPCFSCDCPSGKLSGPTSWEMEGSTEDELIFIFPDRPRLVASQSDPEDDKQNLIMYNPPRAPADRYPPETDRLDRPSQAVRRICGRVVSPQEFRDNMNERSRLTEPITTQMRLMRTQNVWCIPDLSRSETEHLLAPADPGVSLGKLRNGFVGGGGGWTYLILQEVQQD</sequence>
<reference evidence="4" key="1">
    <citation type="submission" date="2016-06" db="UniProtKB">
        <authorList>
            <consortium name="WormBaseParasite"/>
        </authorList>
    </citation>
    <scope>IDENTIFICATION</scope>
</reference>
<name>A0A183A8S7_9TREM</name>
<feature type="compositionally biased region" description="Basic and acidic residues" evidence="1">
    <location>
        <begin position="98"/>
        <end position="111"/>
    </location>
</feature>
<reference evidence="2 3" key="2">
    <citation type="submission" date="2018-11" db="EMBL/GenBank/DDBJ databases">
        <authorList>
            <consortium name="Pathogen Informatics"/>
        </authorList>
    </citation>
    <scope>NUCLEOTIDE SEQUENCE [LARGE SCALE GENOMIC DNA]</scope>
    <source>
        <strain evidence="2 3">Egypt</strain>
    </source>
</reference>
<evidence type="ECO:0000313" key="3">
    <source>
        <dbReference type="Proteomes" id="UP000272942"/>
    </source>
</evidence>
<evidence type="ECO:0000313" key="4">
    <source>
        <dbReference type="WBParaSite" id="ECPE_0000336501-mRNA-1"/>
    </source>
</evidence>
<dbReference type="Proteomes" id="UP000272942">
    <property type="component" value="Unassembled WGS sequence"/>
</dbReference>
<keyword evidence="3" id="KW-1185">Reference proteome</keyword>
<evidence type="ECO:0000313" key="2">
    <source>
        <dbReference type="EMBL" id="VDP69281.1"/>
    </source>
</evidence>
<dbReference type="OrthoDB" id="6281542at2759"/>
<dbReference type="WBParaSite" id="ECPE_0000336501-mRNA-1">
    <property type="protein sequence ID" value="ECPE_0000336501-mRNA-1"/>
    <property type="gene ID" value="ECPE_0000336501"/>
</dbReference>
<feature type="region of interest" description="Disordered" evidence="1">
    <location>
        <begin position="77"/>
        <end position="112"/>
    </location>
</feature>
<dbReference type="AlphaFoldDB" id="A0A183A8S7"/>
<evidence type="ECO:0000256" key="1">
    <source>
        <dbReference type="SAM" id="MobiDB-lite"/>
    </source>
</evidence>
<protein>
    <submittedName>
        <fullName evidence="4">PET domain-containing protein</fullName>
    </submittedName>
</protein>
<organism evidence="4">
    <name type="scientific">Echinostoma caproni</name>
    <dbReference type="NCBI Taxonomy" id="27848"/>
    <lineage>
        <taxon>Eukaryota</taxon>
        <taxon>Metazoa</taxon>
        <taxon>Spiralia</taxon>
        <taxon>Lophotrochozoa</taxon>
        <taxon>Platyhelminthes</taxon>
        <taxon>Trematoda</taxon>
        <taxon>Digenea</taxon>
        <taxon>Plagiorchiida</taxon>
        <taxon>Echinostomata</taxon>
        <taxon>Echinostomatoidea</taxon>
        <taxon>Echinostomatidae</taxon>
        <taxon>Echinostoma</taxon>
    </lineage>
</organism>
<gene>
    <name evidence="2" type="ORF">ECPE_LOCUS3362</name>
</gene>